<accession>A0A382XWF2</accession>
<dbReference type="EMBL" id="UINC01170997">
    <property type="protein sequence ID" value="SVD75323.1"/>
    <property type="molecule type" value="Genomic_DNA"/>
</dbReference>
<gene>
    <name evidence="1" type="ORF">METZ01_LOCUS428177</name>
</gene>
<name>A0A382XWF2_9ZZZZ</name>
<organism evidence="1">
    <name type="scientific">marine metagenome</name>
    <dbReference type="NCBI Taxonomy" id="408172"/>
    <lineage>
        <taxon>unclassified sequences</taxon>
        <taxon>metagenomes</taxon>
        <taxon>ecological metagenomes</taxon>
    </lineage>
</organism>
<dbReference type="AlphaFoldDB" id="A0A382XWF2"/>
<evidence type="ECO:0000313" key="1">
    <source>
        <dbReference type="EMBL" id="SVD75323.1"/>
    </source>
</evidence>
<protein>
    <submittedName>
        <fullName evidence="1">Uncharacterized protein</fullName>
    </submittedName>
</protein>
<feature type="non-terminal residue" evidence="1">
    <location>
        <position position="1"/>
    </location>
</feature>
<sequence>LGNYVNLLSIKFNLFIRNLNPFSMISPSEWMIKLCIVKINRV</sequence>
<reference evidence="1" key="1">
    <citation type="submission" date="2018-05" db="EMBL/GenBank/DDBJ databases">
        <authorList>
            <person name="Lanie J.A."/>
            <person name="Ng W.-L."/>
            <person name="Kazmierczak K.M."/>
            <person name="Andrzejewski T.M."/>
            <person name="Davidsen T.M."/>
            <person name="Wayne K.J."/>
            <person name="Tettelin H."/>
            <person name="Glass J.I."/>
            <person name="Rusch D."/>
            <person name="Podicherti R."/>
            <person name="Tsui H.-C.T."/>
            <person name="Winkler M.E."/>
        </authorList>
    </citation>
    <scope>NUCLEOTIDE SEQUENCE</scope>
</reference>
<proteinExistence type="predicted"/>